<dbReference type="AlphaFoldDB" id="A0A9P8TL72"/>
<evidence type="ECO:0000313" key="1">
    <source>
        <dbReference type="EMBL" id="KAH3683673.1"/>
    </source>
</evidence>
<reference evidence="1" key="2">
    <citation type="submission" date="2021-01" db="EMBL/GenBank/DDBJ databases">
        <authorList>
            <person name="Schikora-Tamarit M.A."/>
        </authorList>
    </citation>
    <scope>NUCLEOTIDE SEQUENCE</scope>
    <source>
        <strain evidence="1">CBS2887</strain>
    </source>
</reference>
<accession>A0A9P8TL72</accession>
<protein>
    <submittedName>
        <fullName evidence="1">Uncharacterized protein</fullName>
    </submittedName>
</protein>
<organism evidence="1 2">
    <name type="scientific">Wickerhamomyces pijperi</name>
    <name type="common">Yeast</name>
    <name type="synonym">Pichia pijperi</name>
    <dbReference type="NCBI Taxonomy" id="599730"/>
    <lineage>
        <taxon>Eukaryota</taxon>
        <taxon>Fungi</taxon>
        <taxon>Dikarya</taxon>
        <taxon>Ascomycota</taxon>
        <taxon>Saccharomycotina</taxon>
        <taxon>Saccharomycetes</taxon>
        <taxon>Phaffomycetales</taxon>
        <taxon>Wickerhamomycetaceae</taxon>
        <taxon>Wickerhamomyces</taxon>
    </lineage>
</organism>
<name>A0A9P8TL72_WICPI</name>
<keyword evidence="2" id="KW-1185">Reference proteome</keyword>
<gene>
    <name evidence="1" type="ORF">WICPIJ_005357</name>
</gene>
<dbReference type="Proteomes" id="UP000774326">
    <property type="component" value="Unassembled WGS sequence"/>
</dbReference>
<evidence type="ECO:0000313" key="2">
    <source>
        <dbReference type="Proteomes" id="UP000774326"/>
    </source>
</evidence>
<dbReference type="EMBL" id="JAEUBG010003009">
    <property type="protein sequence ID" value="KAH3683673.1"/>
    <property type="molecule type" value="Genomic_DNA"/>
</dbReference>
<comment type="caution">
    <text evidence="1">The sequence shown here is derived from an EMBL/GenBank/DDBJ whole genome shotgun (WGS) entry which is preliminary data.</text>
</comment>
<reference evidence="1" key="1">
    <citation type="journal article" date="2021" name="Open Biol.">
        <title>Shared evolutionary footprints suggest mitochondrial oxidative damage underlies multiple complex I losses in fungi.</title>
        <authorList>
            <person name="Schikora-Tamarit M.A."/>
            <person name="Marcet-Houben M."/>
            <person name="Nosek J."/>
            <person name="Gabaldon T."/>
        </authorList>
    </citation>
    <scope>NUCLEOTIDE SEQUENCE</scope>
    <source>
        <strain evidence="1">CBS2887</strain>
    </source>
</reference>
<sequence>MITNPCGDQLITYTQYTQRLGQAENLIVLIYLRVDKREPTAVQVLIVVHVDVDMVCHDLQISDKFGVYHLWVLWGITNERVLNIRPELCWVLEYYLVLQ</sequence>
<proteinExistence type="predicted"/>